<dbReference type="Proteomes" id="UP001501787">
    <property type="component" value="Unassembled WGS sequence"/>
</dbReference>
<dbReference type="Pfam" id="PF01699">
    <property type="entry name" value="Na_Ca_ex"/>
    <property type="match status" value="2"/>
</dbReference>
<feature type="transmembrane region" description="Helical" evidence="5">
    <location>
        <begin position="246"/>
        <end position="267"/>
    </location>
</feature>
<feature type="transmembrane region" description="Helical" evidence="5">
    <location>
        <begin position="38"/>
        <end position="62"/>
    </location>
</feature>
<feature type="transmembrane region" description="Helical" evidence="5">
    <location>
        <begin position="179"/>
        <end position="200"/>
    </location>
</feature>
<evidence type="ECO:0000313" key="8">
    <source>
        <dbReference type="Proteomes" id="UP001501787"/>
    </source>
</evidence>
<dbReference type="InterPro" id="IPR044880">
    <property type="entry name" value="NCX_ion-bd_dom_sf"/>
</dbReference>
<evidence type="ECO:0000256" key="4">
    <source>
        <dbReference type="ARBA" id="ARBA00023136"/>
    </source>
</evidence>
<feature type="transmembrane region" description="Helical" evidence="5">
    <location>
        <begin position="116"/>
        <end position="140"/>
    </location>
</feature>
<name>A0ABP3FA13_9GAMM</name>
<dbReference type="PANTHER" id="PTHR10846">
    <property type="entry name" value="SODIUM/POTASSIUM/CALCIUM EXCHANGER"/>
    <property type="match status" value="1"/>
</dbReference>
<accession>A0ABP3FA13</accession>
<proteinExistence type="predicted"/>
<evidence type="ECO:0000256" key="1">
    <source>
        <dbReference type="ARBA" id="ARBA00004141"/>
    </source>
</evidence>
<dbReference type="Gene3D" id="1.20.1420.30">
    <property type="entry name" value="NCX, central ion-binding region"/>
    <property type="match status" value="2"/>
</dbReference>
<feature type="transmembrane region" description="Helical" evidence="5">
    <location>
        <begin position="212"/>
        <end position="234"/>
    </location>
</feature>
<feature type="domain" description="Sodium/calcium exchanger membrane region" evidence="6">
    <location>
        <begin position="4"/>
        <end position="144"/>
    </location>
</feature>
<evidence type="ECO:0000256" key="2">
    <source>
        <dbReference type="ARBA" id="ARBA00022692"/>
    </source>
</evidence>
<evidence type="ECO:0000256" key="3">
    <source>
        <dbReference type="ARBA" id="ARBA00022989"/>
    </source>
</evidence>
<organism evidence="7 8">
    <name type="scientific">Psychrobacter aestuarii</name>
    <dbReference type="NCBI Taxonomy" id="556327"/>
    <lineage>
        <taxon>Bacteria</taxon>
        <taxon>Pseudomonadati</taxon>
        <taxon>Pseudomonadota</taxon>
        <taxon>Gammaproteobacteria</taxon>
        <taxon>Moraxellales</taxon>
        <taxon>Moraxellaceae</taxon>
        <taxon>Psychrobacter</taxon>
    </lineage>
</organism>
<keyword evidence="3 5" id="KW-1133">Transmembrane helix</keyword>
<keyword evidence="2 5" id="KW-0812">Transmembrane</keyword>
<feature type="domain" description="Sodium/calcium exchanger membrane region" evidence="6">
    <location>
        <begin position="177"/>
        <end position="322"/>
    </location>
</feature>
<keyword evidence="4 5" id="KW-0472">Membrane</keyword>
<feature type="transmembrane region" description="Helical" evidence="5">
    <location>
        <begin position="74"/>
        <end position="96"/>
    </location>
</feature>
<dbReference type="EMBL" id="BAAAFR010000001">
    <property type="protein sequence ID" value="GAA0307778.1"/>
    <property type="molecule type" value="Genomic_DNA"/>
</dbReference>
<keyword evidence="8" id="KW-1185">Reference proteome</keyword>
<feature type="transmembrane region" description="Helical" evidence="5">
    <location>
        <begin position="305"/>
        <end position="322"/>
    </location>
</feature>
<dbReference type="PANTHER" id="PTHR10846:SF8">
    <property type="entry name" value="INNER MEMBRANE PROTEIN YRBG"/>
    <property type="match status" value="1"/>
</dbReference>
<dbReference type="InterPro" id="IPR004481">
    <property type="entry name" value="K/Na/Ca-exchanger"/>
</dbReference>
<evidence type="ECO:0000256" key="5">
    <source>
        <dbReference type="SAM" id="Phobius"/>
    </source>
</evidence>
<reference evidence="8" key="1">
    <citation type="journal article" date="2019" name="Int. J. Syst. Evol. Microbiol.">
        <title>The Global Catalogue of Microorganisms (GCM) 10K type strain sequencing project: providing services to taxonomists for standard genome sequencing and annotation.</title>
        <authorList>
            <consortium name="The Broad Institute Genomics Platform"/>
            <consortium name="The Broad Institute Genome Sequencing Center for Infectious Disease"/>
            <person name="Wu L."/>
            <person name="Ma J."/>
        </authorList>
    </citation>
    <scope>NUCLEOTIDE SEQUENCE [LARGE SCALE GENOMIC DNA]</scope>
    <source>
        <strain evidence="8">JCM 16343</strain>
    </source>
</reference>
<sequence>MGLAVIAIVAGLAVLVWSADKFIDGATVIAQKFNVPSFLIGVLILGLGTSAPELVVSALAALDGSPELALGNAYGSNIMNIALVLGLTVLISPVLIERGVIKRDLPLLLLVTGVAAWQLYDGVVTLVDGMVLVAMLIGVLGMQIVLGKREQAAALHAGETDSMAQTDELSAEQMKSSTFSLIIGLVLLVISSRAVVWGAIELATLWGLSELIIGLTIVAIGTSLPELVASITAARRGEHGMALGNIVGSNIFNTLGVVGLAAVIAPISVSSAMFSRDVLVMAGLTLLLLALCVGAVMSKRRFGRLSGSTLVLCFLGYTTWLIESVSL</sequence>
<dbReference type="RefSeq" id="WP_201504333.1">
    <property type="nucleotide sequence ID" value="NZ_BAAAFR010000001.1"/>
</dbReference>
<dbReference type="Gene3D" id="6.10.280.80">
    <property type="entry name" value="NCX, peripheral helical region"/>
    <property type="match status" value="1"/>
</dbReference>
<protein>
    <submittedName>
        <fullName evidence="7">Calcium/sodium antiporter</fullName>
    </submittedName>
</protein>
<comment type="subcellular location">
    <subcellularLocation>
        <location evidence="1">Membrane</location>
        <topology evidence="1">Multi-pass membrane protein</topology>
    </subcellularLocation>
</comment>
<feature type="transmembrane region" description="Helical" evidence="5">
    <location>
        <begin position="279"/>
        <end position="298"/>
    </location>
</feature>
<gene>
    <name evidence="7" type="ORF">GCM10009129_01070</name>
</gene>
<evidence type="ECO:0000313" key="7">
    <source>
        <dbReference type="EMBL" id="GAA0307778.1"/>
    </source>
</evidence>
<comment type="caution">
    <text evidence="7">The sequence shown here is derived from an EMBL/GenBank/DDBJ whole genome shotgun (WGS) entry which is preliminary data.</text>
</comment>
<evidence type="ECO:0000259" key="6">
    <source>
        <dbReference type="Pfam" id="PF01699"/>
    </source>
</evidence>
<dbReference type="InterPro" id="IPR004837">
    <property type="entry name" value="NaCa_Exmemb"/>
</dbReference>
<dbReference type="NCBIfam" id="TIGR00367">
    <property type="entry name" value="calcium/sodium antiporter"/>
    <property type="match status" value="1"/>
</dbReference>